<organism evidence="3 4">
    <name type="scientific">Heligmosomoides polygyrus</name>
    <name type="common">Parasitic roundworm</name>
    <dbReference type="NCBI Taxonomy" id="6339"/>
    <lineage>
        <taxon>Eukaryota</taxon>
        <taxon>Metazoa</taxon>
        <taxon>Ecdysozoa</taxon>
        <taxon>Nematoda</taxon>
        <taxon>Chromadorea</taxon>
        <taxon>Rhabditida</taxon>
        <taxon>Rhabditina</taxon>
        <taxon>Rhabditomorpha</taxon>
        <taxon>Strongyloidea</taxon>
        <taxon>Heligmosomidae</taxon>
        <taxon>Heligmosomoides</taxon>
    </lineage>
</organism>
<dbReference type="WBParaSite" id="HPBE_0000902901-mRNA-1">
    <property type="protein sequence ID" value="HPBE_0000902901-mRNA-1"/>
    <property type="gene ID" value="HPBE_0000902901"/>
</dbReference>
<feature type="compositionally biased region" description="Acidic residues" evidence="1">
    <location>
        <begin position="97"/>
        <end position="110"/>
    </location>
</feature>
<reference evidence="2 3" key="1">
    <citation type="submission" date="2018-11" db="EMBL/GenBank/DDBJ databases">
        <authorList>
            <consortium name="Pathogen Informatics"/>
        </authorList>
    </citation>
    <scope>NUCLEOTIDE SEQUENCE [LARGE SCALE GENOMIC DNA]</scope>
</reference>
<evidence type="ECO:0000313" key="3">
    <source>
        <dbReference type="Proteomes" id="UP000050761"/>
    </source>
</evidence>
<evidence type="ECO:0000256" key="1">
    <source>
        <dbReference type="SAM" id="MobiDB-lite"/>
    </source>
</evidence>
<feature type="compositionally biased region" description="Basic and acidic residues" evidence="1">
    <location>
        <begin position="70"/>
        <end position="79"/>
    </location>
</feature>
<gene>
    <name evidence="2" type="ORF">HPBE_LOCUS9030</name>
</gene>
<keyword evidence="3" id="KW-1185">Reference proteome</keyword>
<evidence type="ECO:0000313" key="4">
    <source>
        <dbReference type="WBParaSite" id="HPBE_0000902901-mRNA-1"/>
    </source>
</evidence>
<dbReference type="EMBL" id="UZAH01026322">
    <property type="protein sequence ID" value="VDO78865.1"/>
    <property type="molecule type" value="Genomic_DNA"/>
</dbReference>
<reference evidence="4" key="2">
    <citation type="submission" date="2019-09" db="UniProtKB">
        <authorList>
            <consortium name="WormBaseParasite"/>
        </authorList>
    </citation>
    <scope>IDENTIFICATION</scope>
</reference>
<protein>
    <submittedName>
        <fullName evidence="2 4">Uncharacterized protein</fullName>
    </submittedName>
</protein>
<proteinExistence type="predicted"/>
<dbReference type="Proteomes" id="UP000050761">
    <property type="component" value="Unassembled WGS sequence"/>
</dbReference>
<name>A0A183FNF8_HELPZ</name>
<sequence length="167" mass="18946">MISVTASLIEPEPVFEDIKENAPSSSLRQHKRLADRDLEDASNQSGVCLTGCKQPEIERSGRVVVPAEKTSSRQKDHQSIKYLNGHNITKYGKEDGVQDDDDDDDDDDSESSAYNCRRGAEEDSSTTHSQKLISHENKQRFIIGFYRTLQSSEPNQRLWNAKLEKIY</sequence>
<feature type="region of interest" description="Disordered" evidence="1">
    <location>
        <begin position="15"/>
        <end position="133"/>
    </location>
</feature>
<accession>A0A3P8C1V9</accession>
<dbReference type="AlphaFoldDB" id="A0A183FNF8"/>
<accession>A0A183FNF8</accession>
<evidence type="ECO:0000313" key="2">
    <source>
        <dbReference type="EMBL" id="VDO78865.1"/>
    </source>
</evidence>